<dbReference type="PANTHER" id="PTHR40039">
    <property type="entry name" value="PROTEIN DLTD"/>
    <property type="match status" value="1"/>
</dbReference>
<dbReference type="NCBIfam" id="TIGR04092">
    <property type="entry name" value="LTA_DltD"/>
    <property type="match status" value="1"/>
</dbReference>
<evidence type="ECO:0000313" key="2">
    <source>
        <dbReference type="EMBL" id="RSU03454.1"/>
    </source>
</evidence>
<organism evidence="2 3">
    <name type="scientific">Vagococcus fessus</name>
    <dbReference type="NCBI Taxonomy" id="120370"/>
    <lineage>
        <taxon>Bacteria</taxon>
        <taxon>Bacillati</taxon>
        <taxon>Bacillota</taxon>
        <taxon>Bacilli</taxon>
        <taxon>Lactobacillales</taxon>
        <taxon>Enterococcaceae</taxon>
        <taxon>Vagococcus</taxon>
    </lineage>
</organism>
<gene>
    <name evidence="2" type="ORF">CBF31_07010</name>
</gene>
<dbReference type="Proteomes" id="UP000287101">
    <property type="component" value="Unassembled WGS sequence"/>
</dbReference>
<dbReference type="PIRSF" id="PIRSF021438">
    <property type="entry name" value="DltD"/>
    <property type="match status" value="1"/>
</dbReference>
<dbReference type="RefSeq" id="WP_126831664.1">
    <property type="nucleotide sequence ID" value="NZ_CBCRYB010000001.1"/>
</dbReference>
<keyword evidence="1" id="KW-0472">Membrane</keyword>
<dbReference type="PANTHER" id="PTHR40039:SF1">
    <property type="entry name" value="PROTEIN DLTD"/>
    <property type="match status" value="1"/>
</dbReference>
<dbReference type="GO" id="GO:0005886">
    <property type="term" value="C:plasma membrane"/>
    <property type="evidence" value="ECO:0007669"/>
    <property type="project" value="UniProtKB-UniRule"/>
</dbReference>
<evidence type="ECO:0000256" key="1">
    <source>
        <dbReference type="PIRNR" id="PIRNR021438"/>
    </source>
</evidence>
<dbReference type="InterPro" id="IPR023896">
    <property type="entry name" value="LTA_DltD"/>
</dbReference>
<comment type="caution">
    <text evidence="2">The sequence shown here is derived from an EMBL/GenBank/DDBJ whole genome shotgun (WGS) entry which is preliminary data.</text>
</comment>
<name>A0A430A8S5_9ENTE</name>
<comment type="pathway">
    <text evidence="1">Cell wall biogenesis; lipoteichoic acid biosynthesis.</text>
</comment>
<proteinExistence type="inferred from homology"/>
<dbReference type="GO" id="GO:0070395">
    <property type="term" value="P:lipoteichoic acid biosynthetic process"/>
    <property type="evidence" value="ECO:0007669"/>
    <property type="project" value="UniProtKB-UniRule"/>
</dbReference>
<evidence type="ECO:0000313" key="3">
    <source>
        <dbReference type="Proteomes" id="UP000287101"/>
    </source>
</evidence>
<keyword evidence="3" id="KW-1185">Reference proteome</keyword>
<keyword evidence="1" id="KW-1003">Cell membrane</keyword>
<dbReference type="EMBL" id="NGJY01000002">
    <property type="protein sequence ID" value="RSU03454.1"/>
    <property type="molecule type" value="Genomic_DNA"/>
</dbReference>
<dbReference type="AlphaFoldDB" id="A0A430A8S5"/>
<protein>
    <recommendedName>
        <fullName evidence="1">Protein DltD</fullName>
    </recommendedName>
</protein>
<dbReference type="InterPro" id="IPR006998">
    <property type="entry name" value="DltD"/>
</dbReference>
<sequence length="421" mass="48834">MSFKKKLFTAIGPLCLAFVIVAGIFLSPFRLNPMTPKVTSEAATSMGVNVIKGNQIKNKAMREENYVPFFGSSEYSRFNAFHPSVLAEKYDRNYRPFLLGAAGTQSLSQFLMLQSMSNESHGKKAVFVISPQWFVKGGVSKEMFSLYFSPLQTYQWILNVKEIDEAEVYTAKRLLKFKNVRSDTTLKSLLKQIAADEPLSTTQEKMCRMRLNVLNREDQLFGHLGLISRRNKIDKQLKKLPDTYDFNALDELAYQTGQSKTKSNSYEITDSFYKKRIMPVEASLEGAQVEFDYRKSVEFSDFQLFLSEVERLKMDVLFVIPPVNERWSDYTGLSTEMLDEFSKKINYQLRSQGFTNIADFTDKRGEDYFMEDTIHIGWRGWLEMDQSVEPFLKNRKADKKSYKIDPYFFTKEWQELDPNAL</sequence>
<dbReference type="UniPathway" id="UPA00556"/>
<dbReference type="OrthoDB" id="1700484at2"/>
<comment type="similarity">
    <text evidence="1">Belongs to the DltD family.</text>
</comment>
<accession>A0A430A8S5</accession>
<reference evidence="2 3" key="1">
    <citation type="submission" date="2017-05" db="EMBL/GenBank/DDBJ databases">
        <title>Vagococcus spp. assemblies.</title>
        <authorList>
            <person name="Gulvik C.A."/>
        </authorList>
    </citation>
    <scope>NUCLEOTIDE SEQUENCE [LARGE SCALE GENOMIC DNA]</scope>
    <source>
        <strain evidence="2 3">CCUG 41755</strain>
    </source>
</reference>
<dbReference type="Pfam" id="PF04914">
    <property type="entry name" value="DltD"/>
    <property type="match status" value="1"/>
</dbReference>